<proteinExistence type="predicted"/>
<dbReference type="HOGENOM" id="CLU_031866_2_0_3"/>
<dbReference type="PATRIC" id="fig|1173027.3.peg.5912"/>
<evidence type="ECO:0000313" key="2">
    <source>
        <dbReference type="EMBL" id="AFZ20984.1"/>
    </source>
</evidence>
<dbReference type="PANTHER" id="PTHR10579:SF43">
    <property type="entry name" value="ZINC FINGER (C3HC4-TYPE RING FINGER) FAMILY PROTEIN"/>
    <property type="match status" value="1"/>
</dbReference>
<dbReference type="KEGG" id="mic:Mic7113_5337"/>
<protein>
    <submittedName>
        <fullName evidence="2">Uncharacterized protein containing a von Willebrand factor type A (VWA) domain</fullName>
    </submittedName>
</protein>
<feature type="domain" description="VWFA" evidence="1">
    <location>
        <begin position="43"/>
        <end position="230"/>
    </location>
</feature>
<dbReference type="OrthoDB" id="571198at2"/>
<dbReference type="STRING" id="1173027.Mic7113_5337"/>
<organism evidence="2 3">
    <name type="scientific">Allocoleopsis franciscana PCC 7113</name>
    <dbReference type="NCBI Taxonomy" id="1173027"/>
    <lineage>
        <taxon>Bacteria</taxon>
        <taxon>Bacillati</taxon>
        <taxon>Cyanobacteriota</taxon>
        <taxon>Cyanophyceae</taxon>
        <taxon>Coleofasciculales</taxon>
        <taxon>Coleofasciculaceae</taxon>
        <taxon>Allocoleopsis</taxon>
        <taxon>Allocoleopsis franciscana</taxon>
    </lineage>
</organism>
<evidence type="ECO:0000259" key="1">
    <source>
        <dbReference type="PROSITE" id="PS50234"/>
    </source>
</evidence>
<dbReference type="InterPro" id="IPR002035">
    <property type="entry name" value="VWF_A"/>
</dbReference>
<dbReference type="PANTHER" id="PTHR10579">
    <property type="entry name" value="CALCIUM-ACTIVATED CHLORIDE CHANNEL REGULATOR"/>
    <property type="match status" value="1"/>
</dbReference>
<gene>
    <name evidence="2" type="ORF">Mic7113_5337</name>
</gene>
<sequence length="413" mass="44677">MKVGLHSALNDAHVDANQPSSQRQLSIAIGAIASGQVRNVPLNLCLVLDHSGSMNGRPLETVKKAAIQLIERLNPGDRISIVAFDHRAKILVKNQVIDDIDGVIKQIKRLSADGGTAIDEGLKLGIEEVAKGKTETVSQVFLLTDGENEHGDNKRCLKLAELATSYTITLNTLGFGSNWNQDVLENIADAGGGTLSYIERPEQAADEFGRLFERAQSVQLTNAYLLFSLMPKVRLAELKPIAQVAPETIELPVQREGDKFVVRLGDLMTDAERVILANLYLGQLQQGRQAIANLQVRYDDPAVGAEGLLSEVVSVEADVQGVYQPALNSEVQKSILALAKYRQTQIAEAKLQEGDRAGAATMLQTAAKTALQLGDQSAATVLQTSATRLQAGEELSEADRKKTRIVSKTILQE</sequence>
<dbReference type="SMART" id="SM00327">
    <property type="entry name" value="VWA"/>
    <property type="match status" value="1"/>
</dbReference>
<name>K9WMI0_9CYAN</name>
<dbReference type="InterPro" id="IPR051266">
    <property type="entry name" value="CLCR"/>
</dbReference>
<dbReference type="Gene3D" id="3.40.50.410">
    <property type="entry name" value="von Willebrand factor, type A domain"/>
    <property type="match status" value="1"/>
</dbReference>
<dbReference type="PROSITE" id="PS50234">
    <property type="entry name" value="VWFA"/>
    <property type="match status" value="1"/>
</dbReference>
<keyword evidence="3" id="KW-1185">Reference proteome</keyword>
<evidence type="ECO:0000313" key="3">
    <source>
        <dbReference type="Proteomes" id="UP000010471"/>
    </source>
</evidence>
<dbReference type="RefSeq" id="WP_015185117.1">
    <property type="nucleotide sequence ID" value="NC_019738.1"/>
</dbReference>
<dbReference type="SUPFAM" id="SSF53300">
    <property type="entry name" value="vWA-like"/>
    <property type="match status" value="1"/>
</dbReference>
<dbReference type="eggNOG" id="COG2304">
    <property type="taxonomic scope" value="Bacteria"/>
</dbReference>
<reference evidence="2 3" key="1">
    <citation type="submission" date="2012-06" db="EMBL/GenBank/DDBJ databases">
        <title>Finished chromosome of genome of Microcoleus sp. PCC 7113.</title>
        <authorList>
            <consortium name="US DOE Joint Genome Institute"/>
            <person name="Gugger M."/>
            <person name="Coursin T."/>
            <person name="Rippka R."/>
            <person name="Tandeau De Marsac N."/>
            <person name="Huntemann M."/>
            <person name="Wei C.-L."/>
            <person name="Han J."/>
            <person name="Detter J.C."/>
            <person name="Han C."/>
            <person name="Tapia R."/>
            <person name="Chen A."/>
            <person name="Kyrpides N."/>
            <person name="Mavromatis K."/>
            <person name="Markowitz V."/>
            <person name="Szeto E."/>
            <person name="Ivanova N."/>
            <person name="Pagani I."/>
            <person name="Pati A."/>
            <person name="Goodwin L."/>
            <person name="Nordberg H.P."/>
            <person name="Cantor M.N."/>
            <person name="Hua S.X."/>
            <person name="Woyke T."/>
            <person name="Kerfeld C.A."/>
        </authorList>
    </citation>
    <scope>NUCLEOTIDE SEQUENCE [LARGE SCALE GENOMIC DNA]</scope>
    <source>
        <strain evidence="2 3">PCC 7113</strain>
    </source>
</reference>
<dbReference type="AlphaFoldDB" id="K9WMI0"/>
<dbReference type="Pfam" id="PF00092">
    <property type="entry name" value="VWA"/>
    <property type="match status" value="1"/>
</dbReference>
<accession>K9WMI0</accession>
<dbReference type="Proteomes" id="UP000010471">
    <property type="component" value="Chromosome"/>
</dbReference>
<dbReference type="EMBL" id="CP003630">
    <property type="protein sequence ID" value="AFZ20984.1"/>
    <property type="molecule type" value="Genomic_DNA"/>
</dbReference>
<dbReference type="InterPro" id="IPR036465">
    <property type="entry name" value="vWFA_dom_sf"/>
</dbReference>